<protein>
    <submittedName>
        <fullName evidence="2">Cyclic nucleotide-gated ion channel 20, chloroplastic</fullName>
    </submittedName>
</protein>
<sequence length="126" mass="14422">MESIGEDQITVPLSEGDACGEELLTWCLEHSSINKDGKRIRIPGHRLLSNRLVRCVTNVEAFVLRAADLEEVTSLFARFLRSPRVQGAIRYESPYWRGIAARRIQVAWRYRKKRMGRADSSSPPHN</sequence>
<organism evidence="2">
    <name type="scientific">Sesamum calycinum</name>
    <dbReference type="NCBI Taxonomy" id="2727403"/>
    <lineage>
        <taxon>Eukaryota</taxon>
        <taxon>Viridiplantae</taxon>
        <taxon>Streptophyta</taxon>
        <taxon>Embryophyta</taxon>
        <taxon>Tracheophyta</taxon>
        <taxon>Spermatophyta</taxon>
        <taxon>Magnoliopsida</taxon>
        <taxon>eudicotyledons</taxon>
        <taxon>Gunneridae</taxon>
        <taxon>Pentapetalae</taxon>
        <taxon>asterids</taxon>
        <taxon>lamiids</taxon>
        <taxon>Lamiales</taxon>
        <taxon>Pedaliaceae</taxon>
        <taxon>Sesamum</taxon>
    </lineage>
</organism>
<evidence type="ECO:0000313" key="2">
    <source>
        <dbReference type="EMBL" id="KAL0357623.1"/>
    </source>
</evidence>
<gene>
    <name evidence="2" type="ORF">Scaly_1448000</name>
</gene>
<reference evidence="2" key="2">
    <citation type="journal article" date="2024" name="Plant">
        <title>Genomic evolution and insights into agronomic trait innovations of Sesamum species.</title>
        <authorList>
            <person name="Miao H."/>
            <person name="Wang L."/>
            <person name="Qu L."/>
            <person name="Liu H."/>
            <person name="Sun Y."/>
            <person name="Le M."/>
            <person name="Wang Q."/>
            <person name="Wei S."/>
            <person name="Zheng Y."/>
            <person name="Lin W."/>
            <person name="Duan Y."/>
            <person name="Cao H."/>
            <person name="Xiong S."/>
            <person name="Wang X."/>
            <person name="Wei L."/>
            <person name="Li C."/>
            <person name="Ma Q."/>
            <person name="Ju M."/>
            <person name="Zhao R."/>
            <person name="Li G."/>
            <person name="Mu C."/>
            <person name="Tian Q."/>
            <person name="Mei H."/>
            <person name="Zhang T."/>
            <person name="Gao T."/>
            <person name="Zhang H."/>
        </authorList>
    </citation>
    <scope>NUCLEOTIDE SEQUENCE</scope>
    <source>
        <strain evidence="2">KEN8</strain>
    </source>
</reference>
<accession>A0AAW2PRM4</accession>
<evidence type="ECO:0000256" key="1">
    <source>
        <dbReference type="ARBA" id="ARBA00023303"/>
    </source>
</evidence>
<keyword evidence="1" id="KW-0813">Transport</keyword>
<dbReference type="InterPro" id="IPR014710">
    <property type="entry name" value="RmlC-like_jellyroll"/>
</dbReference>
<proteinExistence type="predicted"/>
<dbReference type="EMBL" id="JACGWM010000008">
    <property type="protein sequence ID" value="KAL0357623.1"/>
    <property type="molecule type" value="Genomic_DNA"/>
</dbReference>
<reference evidence="2" key="1">
    <citation type="submission" date="2020-06" db="EMBL/GenBank/DDBJ databases">
        <authorList>
            <person name="Li T."/>
            <person name="Hu X."/>
            <person name="Zhang T."/>
            <person name="Song X."/>
            <person name="Zhang H."/>
            <person name="Dai N."/>
            <person name="Sheng W."/>
            <person name="Hou X."/>
            <person name="Wei L."/>
        </authorList>
    </citation>
    <scope>NUCLEOTIDE SEQUENCE</scope>
    <source>
        <strain evidence="2">KEN8</strain>
        <tissue evidence="2">Leaf</tissue>
    </source>
</reference>
<dbReference type="Gene3D" id="2.60.120.10">
    <property type="entry name" value="Jelly Rolls"/>
    <property type="match status" value="1"/>
</dbReference>
<dbReference type="PANTHER" id="PTHR45651:SF11">
    <property type="entry name" value="CYCLIC NUCLEOTIDE-GATED ION CHANNEL 20, CHLOROPLASTIC-RELATED"/>
    <property type="match status" value="1"/>
</dbReference>
<keyword evidence="1" id="KW-0406">Ion transport</keyword>
<name>A0AAW2PRM4_9LAMI</name>
<comment type="caution">
    <text evidence="2">The sequence shown here is derived from an EMBL/GenBank/DDBJ whole genome shotgun (WGS) entry which is preliminary data.</text>
</comment>
<keyword evidence="1" id="KW-0407">Ion channel</keyword>
<dbReference type="GO" id="GO:0034220">
    <property type="term" value="P:monoatomic ion transmembrane transport"/>
    <property type="evidence" value="ECO:0007669"/>
    <property type="project" value="UniProtKB-KW"/>
</dbReference>
<dbReference type="AlphaFoldDB" id="A0AAW2PRM4"/>
<dbReference type="PANTHER" id="PTHR45651">
    <property type="entry name" value="CYCLIC NUCLEOTIDE-GATED ION CHANNEL 15-RELATED-RELATED"/>
    <property type="match status" value="1"/>
</dbReference>
<dbReference type="GO" id="GO:0016020">
    <property type="term" value="C:membrane"/>
    <property type="evidence" value="ECO:0007669"/>
    <property type="project" value="UniProtKB-SubCell"/>
</dbReference>